<keyword evidence="1" id="KW-0812">Transmembrane</keyword>
<keyword evidence="3" id="KW-1185">Reference proteome</keyword>
<dbReference type="AlphaFoldDB" id="A0A8T2X4V7"/>
<keyword evidence="1" id="KW-0472">Membrane</keyword>
<keyword evidence="1" id="KW-1133">Transmembrane helix</keyword>
<evidence type="ECO:0000256" key="1">
    <source>
        <dbReference type="SAM" id="Phobius"/>
    </source>
</evidence>
<organism evidence="2 3">
    <name type="scientific">Populus deltoides</name>
    <name type="common">Eastern poplar</name>
    <name type="synonym">Eastern cottonwood</name>
    <dbReference type="NCBI Taxonomy" id="3696"/>
    <lineage>
        <taxon>Eukaryota</taxon>
        <taxon>Viridiplantae</taxon>
        <taxon>Streptophyta</taxon>
        <taxon>Embryophyta</taxon>
        <taxon>Tracheophyta</taxon>
        <taxon>Spermatophyta</taxon>
        <taxon>Magnoliopsida</taxon>
        <taxon>eudicotyledons</taxon>
        <taxon>Gunneridae</taxon>
        <taxon>Pentapetalae</taxon>
        <taxon>rosids</taxon>
        <taxon>fabids</taxon>
        <taxon>Malpighiales</taxon>
        <taxon>Salicaceae</taxon>
        <taxon>Saliceae</taxon>
        <taxon>Populus</taxon>
    </lineage>
</organism>
<evidence type="ECO:0000313" key="3">
    <source>
        <dbReference type="Proteomes" id="UP000807159"/>
    </source>
</evidence>
<comment type="caution">
    <text evidence="2">The sequence shown here is derived from an EMBL/GenBank/DDBJ whole genome shotgun (WGS) entry which is preliminary data.</text>
</comment>
<gene>
    <name evidence="2" type="ORF">H0E87_023993</name>
</gene>
<accession>A0A8T2X4V7</accession>
<proteinExistence type="predicted"/>
<sequence length="65" mass="6943">MQQKPGKDGTLHIYCRSYKPGERRGVRRASRGVALMLVIPPVSVISIGASSRVSMSNPCSKVASA</sequence>
<reference evidence="2" key="1">
    <citation type="journal article" date="2021" name="J. Hered.">
        <title>Genome Assembly of Salicaceae Populus deltoides (Eastern Cottonwood) I-69 Based on Nanopore Sequencing and Hi-C Technologies.</title>
        <authorList>
            <person name="Bai S."/>
            <person name="Wu H."/>
            <person name="Zhang J."/>
            <person name="Pan Z."/>
            <person name="Zhao W."/>
            <person name="Li Z."/>
            <person name="Tong C."/>
        </authorList>
    </citation>
    <scope>NUCLEOTIDE SEQUENCE</scope>
    <source>
        <tissue evidence="2">Leaf</tissue>
    </source>
</reference>
<dbReference type="Proteomes" id="UP000807159">
    <property type="component" value="Chromosome 14"/>
</dbReference>
<feature type="transmembrane region" description="Helical" evidence="1">
    <location>
        <begin position="33"/>
        <end position="51"/>
    </location>
</feature>
<name>A0A8T2X4V7_POPDE</name>
<feature type="non-terminal residue" evidence="2">
    <location>
        <position position="65"/>
    </location>
</feature>
<protein>
    <submittedName>
        <fullName evidence="2">Uncharacterized protein</fullName>
    </submittedName>
</protein>
<dbReference type="EMBL" id="JACEGQ020000014">
    <property type="protein sequence ID" value="KAH8488138.1"/>
    <property type="molecule type" value="Genomic_DNA"/>
</dbReference>
<evidence type="ECO:0000313" key="2">
    <source>
        <dbReference type="EMBL" id="KAH8488138.1"/>
    </source>
</evidence>